<evidence type="ECO:0000313" key="2">
    <source>
        <dbReference type="Proteomes" id="UP000182725"/>
    </source>
</evidence>
<dbReference type="RefSeq" id="WP_074713801.1">
    <property type="nucleotide sequence ID" value="NZ_FNTV01000002.1"/>
</dbReference>
<evidence type="ECO:0000313" key="1">
    <source>
        <dbReference type="EMBL" id="SEF13159.1"/>
    </source>
</evidence>
<dbReference type="Proteomes" id="UP000182725">
    <property type="component" value="Unassembled WGS sequence"/>
</dbReference>
<protein>
    <submittedName>
        <fullName evidence="1">Uncharacterized protein</fullName>
    </submittedName>
</protein>
<gene>
    <name evidence="1" type="ORF">SAMN04489740_4339</name>
</gene>
<name>A0A1H5PGZ1_9MICC</name>
<proteinExistence type="predicted"/>
<dbReference type="EMBL" id="FNTV01000002">
    <property type="protein sequence ID" value="SEF13159.1"/>
    <property type="molecule type" value="Genomic_DNA"/>
</dbReference>
<sequence>MTIILPPANTSNLSELLSKRGWHRNTEITTLDCTVWDFEPSLPEQFADDQDVSPTCLFIYDVDELGFCGVEPATRTTEWNPLSMTFDRLEDFLPWLPAIEHWRATEPCEPPSHHI</sequence>
<reference evidence="1 2" key="1">
    <citation type="submission" date="2016-10" db="EMBL/GenBank/DDBJ databases">
        <authorList>
            <person name="de Groot N.N."/>
        </authorList>
    </citation>
    <scope>NUCLEOTIDE SEQUENCE [LARGE SCALE GENOMIC DNA]</scope>
    <source>
        <strain evidence="1 2">DSM 22274</strain>
    </source>
</reference>
<organism evidence="1 2">
    <name type="scientific">Arthrobacter alpinus</name>
    <dbReference type="NCBI Taxonomy" id="656366"/>
    <lineage>
        <taxon>Bacteria</taxon>
        <taxon>Bacillati</taxon>
        <taxon>Actinomycetota</taxon>
        <taxon>Actinomycetes</taxon>
        <taxon>Micrococcales</taxon>
        <taxon>Micrococcaceae</taxon>
        <taxon>Arthrobacter</taxon>
    </lineage>
</organism>
<dbReference type="AlphaFoldDB" id="A0A1H5PGZ1"/>
<accession>A0A1H5PGZ1</accession>